<comment type="caution">
    <text evidence="2">The sequence shown here is derived from an EMBL/GenBank/DDBJ whole genome shotgun (WGS) entry which is preliminary data.</text>
</comment>
<evidence type="ECO:0000313" key="3">
    <source>
        <dbReference type="Proteomes" id="UP001612741"/>
    </source>
</evidence>
<keyword evidence="1" id="KW-1133">Transmembrane helix</keyword>
<feature type="transmembrane region" description="Helical" evidence="1">
    <location>
        <begin position="437"/>
        <end position="455"/>
    </location>
</feature>
<feature type="transmembrane region" description="Helical" evidence="1">
    <location>
        <begin position="123"/>
        <end position="146"/>
    </location>
</feature>
<gene>
    <name evidence="2" type="ORF">ACIBG2_49695</name>
</gene>
<feature type="transmembrane region" description="Helical" evidence="1">
    <location>
        <begin position="20"/>
        <end position="40"/>
    </location>
</feature>
<keyword evidence="1" id="KW-0812">Transmembrane</keyword>
<dbReference type="Proteomes" id="UP001612741">
    <property type="component" value="Unassembled WGS sequence"/>
</dbReference>
<reference evidence="2 3" key="1">
    <citation type="submission" date="2024-10" db="EMBL/GenBank/DDBJ databases">
        <title>The Natural Products Discovery Center: Release of the First 8490 Sequenced Strains for Exploring Actinobacteria Biosynthetic Diversity.</title>
        <authorList>
            <person name="Kalkreuter E."/>
            <person name="Kautsar S.A."/>
            <person name="Yang D."/>
            <person name="Bader C.D."/>
            <person name="Teijaro C.N."/>
            <person name="Fluegel L."/>
            <person name="Davis C.M."/>
            <person name="Simpson J.R."/>
            <person name="Lauterbach L."/>
            <person name="Steele A.D."/>
            <person name="Gui C."/>
            <person name="Meng S."/>
            <person name="Li G."/>
            <person name="Viehrig K."/>
            <person name="Ye F."/>
            <person name="Su P."/>
            <person name="Kiefer A.F."/>
            <person name="Nichols A."/>
            <person name="Cepeda A.J."/>
            <person name="Yan W."/>
            <person name="Fan B."/>
            <person name="Jiang Y."/>
            <person name="Adhikari A."/>
            <person name="Zheng C.-J."/>
            <person name="Schuster L."/>
            <person name="Cowan T.M."/>
            <person name="Smanski M.J."/>
            <person name="Chevrette M.G."/>
            <person name="De Carvalho L.P.S."/>
            <person name="Shen B."/>
        </authorList>
    </citation>
    <scope>NUCLEOTIDE SEQUENCE [LARGE SCALE GENOMIC DNA]</scope>
    <source>
        <strain evidence="2 3">NPDC050545</strain>
    </source>
</reference>
<organism evidence="2 3">
    <name type="scientific">Nonomuraea typhae</name>
    <dbReference type="NCBI Taxonomy" id="2603600"/>
    <lineage>
        <taxon>Bacteria</taxon>
        <taxon>Bacillati</taxon>
        <taxon>Actinomycetota</taxon>
        <taxon>Actinomycetes</taxon>
        <taxon>Streptosporangiales</taxon>
        <taxon>Streptosporangiaceae</taxon>
        <taxon>Nonomuraea</taxon>
    </lineage>
</organism>
<protein>
    <submittedName>
        <fullName evidence="2">ABC transporter permease</fullName>
    </submittedName>
</protein>
<sequence length="536" mass="54681">MSALTGTGMLVRLAVRRDRVLVPFWAVFTAVIPMGFVSAFNAAAPTAAARQDYVDTSVHNTAFIIAYGPVTGSGLGELVTWRAGFIPVIVALVSILLVIRHTRTEEEAGRVELIGATAVGRHAGLAAALVAVLLANVLAALLAALALMGSGLGAAGSFAHALGLLLTGCAFTAIGAICAQLTAGAGAARGIGFVVLGAAFLVRGFGAVSRQSGGSLEWLTWLSPIGWGALLRPFAGDLWGAAVPLLLVSALLAAAAFVLAGRRDLGSGLIHARPGPVAAVPSLRTPLALAWRLHRGALLSRTAGFAVVGYGLGAVAESITRLLDDSGPGARELMAGLGLRGSLLQQYVDGMMTMFAVVAAAYAIQAALRLRAEESGGRAEPVLATRVGRLRWAWSHFLFALLGPALGLAVFGAALGLAHGAGTGDVAGQVPVMLEAALVQVPAVWVFAGLAFALFGLLPRFAVGAFAVLLLSLFLGWLGAELRLGEWVEALSIFNHVPKPAIEQVSAAPLTVMTVLALALIAAGAAGLRGRDIPAG</sequence>
<accession>A0ABW7ZC90</accession>
<proteinExistence type="predicted"/>
<feature type="transmembrane region" description="Helical" evidence="1">
    <location>
        <begin position="191"/>
        <end position="209"/>
    </location>
</feature>
<feature type="transmembrane region" description="Helical" evidence="1">
    <location>
        <begin position="79"/>
        <end position="102"/>
    </location>
</feature>
<keyword evidence="3" id="KW-1185">Reference proteome</keyword>
<feature type="transmembrane region" description="Helical" evidence="1">
    <location>
        <begin position="302"/>
        <end position="323"/>
    </location>
</feature>
<dbReference type="EMBL" id="JBITGY010000020">
    <property type="protein sequence ID" value="MFI6505532.1"/>
    <property type="molecule type" value="Genomic_DNA"/>
</dbReference>
<dbReference type="RefSeq" id="WP_397091765.1">
    <property type="nucleotide sequence ID" value="NZ_JBITGY010000020.1"/>
</dbReference>
<feature type="transmembrane region" description="Helical" evidence="1">
    <location>
        <begin position="238"/>
        <end position="260"/>
    </location>
</feature>
<name>A0ABW7ZC90_9ACTN</name>
<feature type="transmembrane region" description="Helical" evidence="1">
    <location>
        <begin position="396"/>
        <end position="417"/>
    </location>
</feature>
<feature type="transmembrane region" description="Helical" evidence="1">
    <location>
        <begin position="158"/>
        <end position="179"/>
    </location>
</feature>
<evidence type="ECO:0000256" key="1">
    <source>
        <dbReference type="SAM" id="Phobius"/>
    </source>
</evidence>
<feature type="transmembrane region" description="Helical" evidence="1">
    <location>
        <begin position="462"/>
        <end position="480"/>
    </location>
</feature>
<keyword evidence="1" id="KW-0472">Membrane</keyword>
<evidence type="ECO:0000313" key="2">
    <source>
        <dbReference type="EMBL" id="MFI6505532.1"/>
    </source>
</evidence>
<feature type="transmembrane region" description="Helical" evidence="1">
    <location>
        <begin position="507"/>
        <end position="528"/>
    </location>
</feature>
<feature type="transmembrane region" description="Helical" evidence="1">
    <location>
        <begin position="343"/>
        <end position="364"/>
    </location>
</feature>